<evidence type="ECO:0000256" key="3">
    <source>
        <dbReference type="SAM" id="MobiDB-lite"/>
    </source>
</evidence>
<reference evidence="4 5" key="1">
    <citation type="submission" date="2024-06" db="EMBL/GenBank/DDBJ databases">
        <title>Novosphingobium rhizovicinus M1R2S20.</title>
        <authorList>
            <person name="Sun J.-Q."/>
        </authorList>
    </citation>
    <scope>NUCLEOTIDE SEQUENCE [LARGE SCALE GENOMIC DNA]</scope>
    <source>
        <strain evidence="4 5">M1R2S20</strain>
    </source>
</reference>
<evidence type="ECO:0000313" key="4">
    <source>
        <dbReference type="EMBL" id="MEW9853934.1"/>
    </source>
</evidence>
<evidence type="ECO:0000256" key="1">
    <source>
        <dbReference type="ARBA" id="ARBA00008754"/>
    </source>
</evidence>
<dbReference type="RefSeq" id="WP_367768545.1">
    <property type="nucleotide sequence ID" value="NZ_JBFNXR010000017.1"/>
</dbReference>
<evidence type="ECO:0000313" key="5">
    <source>
        <dbReference type="Proteomes" id="UP001556118"/>
    </source>
</evidence>
<keyword evidence="2 4" id="KW-0413">Isomerase</keyword>
<name>A0ABV3R874_9SPHN</name>
<dbReference type="InterPro" id="IPR004785">
    <property type="entry name" value="RpiB"/>
</dbReference>
<gene>
    <name evidence="4" type="primary">rpiB</name>
    <name evidence="4" type="ORF">ABUH87_01900</name>
</gene>
<dbReference type="EC" id="5.3.1.6" evidence="4"/>
<feature type="compositionally biased region" description="Polar residues" evidence="3">
    <location>
        <begin position="141"/>
        <end position="155"/>
    </location>
</feature>
<dbReference type="InterPro" id="IPR036569">
    <property type="entry name" value="RpiB_LacA_LacB_sf"/>
</dbReference>
<comment type="caution">
    <text evidence="4">The sequence shown here is derived from an EMBL/GenBank/DDBJ whole genome shotgun (WGS) entry which is preliminary data.</text>
</comment>
<feature type="region of interest" description="Disordered" evidence="3">
    <location>
        <begin position="133"/>
        <end position="155"/>
    </location>
</feature>
<sequence length="155" mass="16312">MRIAIASDHAAVDFKAELREHLRSLGHKVTDLGPDTADRVDYPDFGYKLAQAVADGAVERGVALCGSGIGISIAVNRHPKLRCALVAEPLSAALAREHNDANAIALGARLTGVDMAKACLDAFLTTEFGGGRHGPRVDKLSNPQITDQTTQESAA</sequence>
<dbReference type="NCBIfam" id="TIGR00689">
    <property type="entry name" value="rpiB_lacA_lacB"/>
    <property type="match status" value="1"/>
</dbReference>
<dbReference type="NCBIfam" id="NF004051">
    <property type="entry name" value="PRK05571.1"/>
    <property type="match status" value="1"/>
</dbReference>
<dbReference type="EMBL" id="JBFNXR010000017">
    <property type="protein sequence ID" value="MEW9853934.1"/>
    <property type="molecule type" value="Genomic_DNA"/>
</dbReference>
<keyword evidence="5" id="KW-1185">Reference proteome</keyword>
<dbReference type="PANTHER" id="PTHR30345:SF0">
    <property type="entry name" value="DNA DAMAGE-REPAIR_TOLERATION PROTEIN DRT102"/>
    <property type="match status" value="1"/>
</dbReference>
<dbReference type="Pfam" id="PF02502">
    <property type="entry name" value="LacAB_rpiB"/>
    <property type="match status" value="1"/>
</dbReference>
<proteinExistence type="inferred from homology"/>
<dbReference type="PIRSF" id="PIRSF005384">
    <property type="entry name" value="RpiB_LacA_B"/>
    <property type="match status" value="1"/>
</dbReference>
<protein>
    <submittedName>
        <fullName evidence="4">Ribose 5-phosphate isomerase B</fullName>
        <ecNumber evidence="4">5.3.1.6</ecNumber>
    </submittedName>
</protein>
<organism evidence="4 5">
    <name type="scientific">Novosphingobium rhizovicinum</name>
    <dbReference type="NCBI Taxonomy" id="3228928"/>
    <lineage>
        <taxon>Bacteria</taxon>
        <taxon>Pseudomonadati</taxon>
        <taxon>Pseudomonadota</taxon>
        <taxon>Alphaproteobacteria</taxon>
        <taxon>Sphingomonadales</taxon>
        <taxon>Sphingomonadaceae</taxon>
        <taxon>Novosphingobium</taxon>
    </lineage>
</organism>
<dbReference type="GO" id="GO:0004751">
    <property type="term" value="F:ribose-5-phosphate isomerase activity"/>
    <property type="evidence" value="ECO:0007669"/>
    <property type="project" value="UniProtKB-EC"/>
</dbReference>
<dbReference type="Proteomes" id="UP001556118">
    <property type="component" value="Unassembled WGS sequence"/>
</dbReference>
<dbReference type="InterPro" id="IPR003500">
    <property type="entry name" value="RpiB_LacA_LacB"/>
</dbReference>
<dbReference type="SUPFAM" id="SSF89623">
    <property type="entry name" value="Ribose/Galactose isomerase RpiB/AlsB"/>
    <property type="match status" value="1"/>
</dbReference>
<dbReference type="Gene3D" id="3.40.1400.10">
    <property type="entry name" value="Sugar-phosphate isomerase, RpiB/LacA/LacB"/>
    <property type="match status" value="1"/>
</dbReference>
<dbReference type="PANTHER" id="PTHR30345">
    <property type="entry name" value="RIBOSE-5-PHOSPHATE ISOMERASE B"/>
    <property type="match status" value="1"/>
</dbReference>
<evidence type="ECO:0000256" key="2">
    <source>
        <dbReference type="ARBA" id="ARBA00023235"/>
    </source>
</evidence>
<dbReference type="NCBIfam" id="TIGR01120">
    <property type="entry name" value="rpiB"/>
    <property type="match status" value="1"/>
</dbReference>
<comment type="similarity">
    <text evidence="1">Belongs to the LacAB/RpiB family.</text>
</comment>
<accession>A0ABV3R874</accession>